<dbReference type="EMBL" id="KZ613912">
    <property type="protein sequence ID" value="PMD51583.1"/>
    <property type="molecule type" value="Genomic_DNA"/>
</dbReference>
<reference evidence="1 2" key="1">
    <citation type="submission" date="2016-04" db="EMBL/GenBank/DDBJ databases">
        <title>A degradative enzymes factory behind the ericoid mycorrhizal symbiosis.</title>
        <authorList>
            <consortium name="DOE Joint Genome Institute"/>
            <person name="Martino E."/>
            <person name="Morin E."/>
            <person name="Grelet G."/>
            <person name="Kuo A."/>
            <person name="Kohler A."/>
            <person name="Daghino S."/>
            <person name="Barry K."/>
            <person name="Choi C."/>
            <person name="Cichocki N."/>
            <person name="Clum A."/>
            <person name="Copeland A."/>
            <person name="Hainaut M."/>
            <person name="Haridas S."/>
            <person name="Labutti K."/>
            <person name="Lindquist E."/>
            <person name="Lipzen A."/>
            <person name="Khouja H.-R."/>
            <person name="Murat C."/>
            <person name="Ohm R."/>
            <person name="Olson A."/>
            <person name="Spatafora J."/>
            <person name="Veneault-Fourrey C."/>
            <person name="Henrissat B."/>
            <person name="Grigoriev I."/>
            <person name="Martin F."/>
            <person name="Perotto S."/>
        </authorList>
    </citation>
    <scope>NUCLEOTIDE SEQUENCE [LARGE SCALE GENOMIC DNA]</scope>
    <source>
        <strain evidence="1 2">E</strain>
    </source>
</reference>
<name>A0A2J6SLD8_9HELO</name>
<evidence type="ECO:0000313" key="2">
    <source>
        <dbReference type="Proteomes" id="UP000235371"/>
    </source>
</evidence>
<dbReference type="RefSeq" id="XP_024728487.1">
    <property type="nucleotide sequence ID" value="XM_024884057.1"/>
</dbReference>
<dbReference type="SUPFAM" id="SSF82171">
    <property type="entry name" value="DPP6 N-terminal domain-like"/>
    <property type="match status" value="1"/>
</dbReference>
<evidence type="ECO:0000313" key="1">
    <source>
        <dbReference type="EMBL" id="PMD51583.1"/>
    </source>
</evidence>
<keyword evidence="2" id="KW-1185">Reference proteome</keyword>
<gene>
    <name evidence="1" type="ORF">K444DRAFT_636858</name>
</gene>
<dbReference type="AlphaFoldDB" id="A0A2J6SLD8"/>
<proteinExistence type="predicted"/>
<dbReference type="InParanoid" id="A0A2J6SLD8"/>
<accession>A0A2J6SLD8</accession>
<dbReference type="OrthoDB" id="194358at2759"/>
<dbReference type="GeneID" id="36592134"/>
<dbReference type="Proteomes" id="UP000235371">
    <property type="component" value="Unassembled WGS sequence"/>
</dbReference>
<organism evidence="1 2">
    <name type="scientific">Hyaloscypha bicolor E</name>
    <dbReference type="NCBI Taxonomy" id="1095630"/>
    <lineage>
        <taxon>Eukaryota</taxon>
        <taxon>Fungi</taxon>
        <taxon>Dikarya</taxon>
        <taxon>Ascomycota</taxon>
        <taxon>Pezizomycotina</taxon>
        <taxon>Leotiomycetes</taxon>
        <taxon>Helotiales</taxon>
        <taxon>Hyaloscyphaceae</taxon>
        <taxon>Hyaloscypha</taxon>
        <taxon>Hyaloscypha bicolor</taxon>
    </lineage>
</organism>
<sequence>MYRLSSQDPILDLKFSKDSRRLYDVRGTYGNVWEPNTLVRLADNSEIIERNSDSASISGSFVTGSTNPEHWFGKIDTVTAIGAQRAGSLYCYGTEEGVLNLCEVGRGLIGELERPKGLMSIEQITWSGDGRLIAFSDLSGKITIKSITRSTENGKLWNIDPVMVIFIALTWPKFFYKSLFVYQPPKKSFIICWCPSKPLPPSRIRSLGFDDPDNGKLRCAIVRVEVDLRLQIPLSLLPGDKLVFLDENYWLCTWGLPTSTNAGRRRSSTSTIKARTTNVKRHYFLPGDWINSDSATLCCVMSDGTLLYPRNGDVAVVQSETVKPGGRLL</sequence>
<protein>
    <submittedName>
        <fullName evidence="1">Uncharacterized protein</fullName>
    </submittedName>
</protein>